<accession>A0AAV6W6H1</accession>
<evidence type="ECO:0008006" key="3">
    <source>
        <dbReference type="Google" id="ProtNLM"/>
    </source>
</evidence>
<keyword evidence="2" id="KW-1185">Reference proteome</keyword>
<evidence type="ECO:0000313" key="2">
    <source>
        <dbReference type="Proteomes" id="UP000826271"/>
    </source>
</evidence>
<dbReference type="PANTHER" id="PTHR39741:SF14">
    <property type="entry name" value="F-BOX DOMAIN-CONTAINING PROTEIN"/>
    <property type="match status" value="1"/>
</dbReference>
<dbReference type="Proteomes" id="UP000826271">
    <property type="component" value="Unassembled WGS sequence"/>
</dbReference>
<protein>
    <recommendedName>
        <fullName evidence="3">Recombination activating protein 2</fullName>
    </recommendedName>
</protein>
<dbReference type="PANTHER" id="PTHR39741">
    <property type="entry name" value="F-BOX DOMAIN CONTAINING PROTEIN, EXPRESSED"/>
    <property type="match status" value="1"/>
</dbReference>
<dbReference type="EMBL" id="WHWC01000019">
    <property type="protein sequence ID" value="KAG8363349.1"/>
    <property type="molecule type" value="Genomic_DNA"/>
</dbReference>
<organism evidence="1 2">
    <name type="scientific">Buddleja alternifolia</name>
    <dbReference type="NCBI Taxonomy" id="168488"/>
    <lineage>
        <taxon>Eukaryota</taxon>
        <taxon>Viridiplantae</taxon>
        <taxon>Streptophyta</taxon>
        <taxon>Embryophyta</taxon>
        <taxon>Tracheophyta</taxon>
        <taxon>Spermatophyta</taxon>
        <taxon>Magnoliopsida</taxon>
        <taxon>eudicotyledons</taxon>
        <taxon>Gunneridae</taxon>
        <taxon>Pentapetalae</taxon>
        <taxon>asterids</taxon>
        <taxon>lamiids</taxon>
        <taxon>Lamiales</taxon>
        <taxon>Scrophulariaceae</taxon>
        <taxon>Buddlejeae</taxon>
        <taxon>Buddleja</taxon>
    </lineage>
</organism>
<proteinExistence type="predicted"/>
<name>A0AAV6W6H1_9LAMI</name>
<sequence>MDNVNVDSSKAIEMKRDHIVYASLVEALSRSEVSPRDCIEDAISASSTDHYPDVSIVNTLSPWSRSRWGLASYWSSKGHCDPDVPETLIYKLNAGISIESLMLFVDDVAYCCLGEPEHPIHSAKYVRIRMGHLKSQNLQLCHPGEDHIVWTYTSPTFPMKQENQLQQFKLPEPVLCIGGFLQIELSGSVQKAELDGLFYICISHVRVLGLPLKPAFDIEILKPSGNFLLKYHPDSVESLLGRSSNYENSFERKRFLLLETLAKRSW</sequence>
<dbReference type="InterPro" id="IPR055336">
    <property type="entry name" value="At4g00755-like"/>
</dbReference>
<reference evidence="1" key="1">
    <citation type="submission" date="2019-10" db="EMBL/GenBank/DDBJ databases">
        <authorList>
            <person name="Zhang R."/>
            <person name="Pan Y."/>
            <person name="Wang J."/>
            <person name="Ma R."/>
            <person name="Yu S."/>
        </authorList>
    </citation>
    <scope>NUCLEOTIDE SEQUENCE</scope>
    <source>
        <strain evidence="1">LA-IB0</strain>
        <tissue evidence="1">Leaf</tissue>
    </source>
</reference>
<evidence type="ECO:0000313" key="1">
    <source>
        <dbReference type="EMBL" id="KAG8363349.1"/>
    </source>
</evidence>
<comment type="caution">
    <text evidence="1">The sequence shown here is derived from an EMBL/GenBank/DDBJ whole genome shotgun (WGS) entry which is preliminary data.</text>
</comment>
<gene>
    <name evidence="1" type="ORF">BUALT_Bualt19G0013200</name>
</gene>
<dbReference type="AlphaFoldDB" id="A0AAV6W6H1"/>